<dbReference type="Pfam" id="PF01029">
    <property type="entry name" value="NusB"/>
    <property type="match status" value="1"/>
</dbReference>
<dbReference type="HAMAP" id="MF_00073">
    <property type="entry name" value="NusB"/>
    <property type="match status" value="1"/>
</dbReference>
<evidence type="ECO:0000256" key="5">
    <source>
        <dbReference type="ARBA" id="ARBA00023163"/>
    </source>
</evidence>
<organism evidence="7">
    <name type="scientific">mine drainage metagenome</name>
    <dbReference type="NCBI Taxonomy" id="410659"/>
    <lineage>
        <taxon>unclassified sequences</taxon>
        <taxon>metagenomes</taxon>
        <taxon>ecological metagenomes</taxon>
    </lineage>
</organism>
<dbReference type="PANTHER" id="PTHR11078:SF3">
    <property type="entry name" value="ANTITERMINATION NUSB DOMAIN-CONTAINING PROTEIN"/>
    <property type="match status" value="1"/>
</dbReference>
<dbReference type="SUPFAM" id="SSF48013">
    <property type="entry name" value="NusB-like"/>
    <property type="match status" value="1"/>
</dbReference>
<dbReference type="AlphaFoldDB" id="E6PIG8"/>
<evidence type="ECO:0000259" key="6">
    <source>
        <dbReference type="Pfam" id="PF01029"/>
    </source>
</evidence>
<dbReference type="Gene3D" id="1.10.940.10">
    <property type="entry name" value="NusB-like"/>
    <property type="match status" value="1"/>
</dbReference>
<proteinExistence type="inferred from homology"/>
<keyword evidence="4" id="KW-0805">Transcription regulation</keyword>
<evidence type="ECO:0000256" key="3">
    <source>
        <dbReference type="ARBA" id="ARBA00022884"/>
    </source>
</evidence>
<dbReference type="EMBL" id="CABL01000019">
    <property type="protein sequence ID" value="CBH76258.1"/>
    <property type="molecule type" value="Genomic_DNA"/>
</dbReference>
<sequence length="137" mass="14754">MPSRRMLRERALQTLYAIEVGGREPAEALEEIFGSGGASDDRAFVRELVLGTLAGASDADRRIAPALQGWTLDRLAIVDRTILRLAVCEAAQQEAPPRAVIINEAVELAKRYSTPEAARFVNGVLSGVFDDASSAQT</sequence>
<comment type="similarity">
    <text evidence="1">Belongs to the NusB family.</text>
</comment>
<keyword evidence="3" id="KW-0694">RNA-binding</keyword>
<dbReference type="NCBIfam" id="TIGR01951">
    <property type="entry name" value="nusB"/>
    <property type="match status" value="1"/>
</dbReference>
<feature type="domain" description="NusB/RsmB/TIM44" evidence="6">
    <location>
        <begin position="8"/>
        <end position="128"/>
    </location>
</feature>
<reference evidence="7" key="1">
    <citation type="submission" date="2009-10" db="EMBL/GenBank/DDBJ databases">
        <title>Diversity of trophic interactions inside an arsenic-rich microbial ecosystem.</title>
        <authorList>
            <person name="Bertin P.N."/>
            <person name="Heinrich-Salmeron A."/>
            <person name="Pelletier E."/>
            <person name="Goulhen-Chollet F."/>
            <person name="Arsene-Ploetze F."/>
            <person name="Gallien S."/>
            <person name="Calteau A."/>
            <person name="Vallenet D."/>
            <person name="Casiot C."/>
            <person name="Chane-Woon-Ming B."/>
            <person name="Giloteaux L."/>
            <person name="Barakat M."/>
            <person name="Bonnefoy V."/>
            <person name="Bruneel O."/>
            <person name="Chandler M."/>
            <person name="Cleiss J."/>
            <person name="Duran R."/>
            <person name="Elbaz-Poulichet F."/>
            <person name="Fonknechten N."/>
            <person name="Lauga B."/>
            <person name="Mornico D."/>
            <person name="Ortet P."/>
            <person name="Schaeffer C."/>
            <person name="Siguier P."/>
            <person name="Alexander Thil Smith A."/>
            <person name="Van Dorsselaer A."/>
            <person name="Weissenbach J."/>
            <person name="Medigue C."/>
            <person name="Le Paslier D."/>
        </authorList>
    </citation>
    <scope>NUCLEOTIDE SEQUENCE</scope>
</reference>
<dbReference type="InterPro" id="IPR006027">
    <property type="entry name" value="NusB_RsmB_TIM44"/>
</dbReference>
<dbReference type="PANTHER" id="PTHR11078">
    <property type="entry name" value="N UTILIZATION SUBSTANCE PROTEIN B-RELATED"/>
    <property type="match status" value="1"/>
</dbReference>
<evidence type="ECO:0000256" key="2">
    <source>
        <dbReference type="ARBA" id="ARBA00022814"/>
    </source>
</evidence>
<evidence type="ECO:0000313" key="7">
    <source>
        <dbReference type="EMBL" id="CBH76258.1"/>
    </source>
</evidence>
<keyword evidence="2" id="KW-0889">Transcription antitermination</keyword>
<evidence type="ECO:0000256" key="1">
    <source>
        <dbReference type="ARBA" id="ARBA00005952"/>
    </source>
</evidence>
<dbReference type="GO" id="GO:0006353">
    <property type="term" value="P:DNA-templated transcription termination"/>
    <property type="evidence" value="ECO:0007669"/>
    <property type="project" value="InterPro"/>
</dbReference>
<comment type="caution">
    <text evidence="7">The sequence shown here is derived from an EMBL/GenBank/DDBJ whole genome shotgun (WGS) entry which is preliminary data.</text>
</comment>
<name>E6PIG8_9ZZZZ</name>
<keyword evidence="5" id="KW-0804">Transcription</keyword>
<dbReference type="GO" id="GO:0005829">
    <property type="term" value="C:cytosol"/>
    <property type="evidence" value="ECO:0007669"/>
    <property type="project" value="TreeGrafter"/>
</dbReference>
<protein>
    <submittedName>
        <fullName evidence="7">Transcription termination factor NusB</fullName>
    </submittedName>
</protein>
<evidence type="ECO:0000256" key="4">
    <source>
        <dbReference type="ARBA" id="ARBA00023015"/>
    </source>
</evidence>
<dbReference type="GO" id="GO:0031564">
    <property type="term" value="P:transcription antitermination"/>
    <property type="evidence" value="ECO:0007669"/>
    <property type="project" value="UniProtKB-KW"/>
</dbReference>
<dbReference type="InterPro" id="IPR035926">
    <property type="entry name" value="NusB-like_sf"/>
</dbReference>
<accession>E6PIG8</accession>
<dbReference type="GO" id="GO:0003723">
    <property type="term" value="F:RNA binding"/>
    <property type="evidence" value="ECO:0007669"/>
    <property type="project" value="UniProtKB-KW"/>
</dbReference>
<gene>
    <name evidence="7" type="primary">nusB</name>
    <name evidence="7" type="ORF">CARN1_0738</name>
</gene>
<dbReference type="InterPro" id="IPR011605">
    <property type="entry name" value="NusB_fam"/>
</dbReference>